<dbReference type="InterPro" id="IPR014284">
    <property type="entry name" value="RNA_pol_sigma-70_dom"/>
</dbReference>
<dbReference type="GO" id="GO:0016987">
    <property type="term" value="F:sigma factor activity"/>
    <property type="evidence" value="ECO:0007669"/>
    <property type="project" value="UniProtKB-KW"/>
</dbReference>
<evidence type="ECO:0000313" key="10">
    <source>
        <dbReference type="EMBL" id="GGF46548.1"/>
    </source>
</evidence>
<evidence type="ECO:0000256" key="1">
    <source>
        <dbReference type="ARBA" id="ARBA00010641"/>
    </source>
</evidence>
<feature type="domain" description="RNA polymerase sigma factor 70 region 4 type 2" evidence="9">
    <location>
        <begin position="124"/>
        <end position="175"/>
    </location>
</feature>
<evidence type="ECO:0000256" key="6">
    <source>
        <dbReference type="RuleBase" id="RU000716"/>
    </source>
</evidence>
<dbReference type="PROSITE" id="PS01063">
    <property type="entry name" value="SIGMA70_ECF"/>
    <property type="match status" value="1"/>
</dbReference>
<comment type="caution">
    <text evidence="10">The sequence shown here is derived from an EMBL/GenBank/DDBJ whole genome shotgun (WGS) entry which is preliminary data.</text>
</comment>
<evidence type="ECO:0000313" key="11">
    <source>
        <dbReference type="Proteomes" id="UP000606044"/>
    </source>
</evidence>
<feature type="domain" description="RNA polymerase sigma-70 region 2" evidence="8">
    <location>
        <begin position="33"/>
        <end position="97"/>
    </location>
</feature>
<dbReference type="EMBL" id="BMCT01000001">
    <property type="protein sequence ID" value="GGF46548.1"/>
    <property type="molecule type" value="Genomic_DNA"/>
</dbReference>
<dbReference type="InterPro" id="IPR039425">
    <property type="entry name" value="RNA_pol_sigma-70-like"/>
</dbReference>
<dbReference type="InterPro" id="IPR013324">
    <property type="entry name" value="RNA_pol_sigma_r3/r4-like"/>
</dbReference>
<dbReference type="SUPFAM" id="SSF88659">
    <property type="entry name" value="Sigma3 and sigma4 domains of RNA polymerase sigma factors"/>
    <property type="match status" value="1"/>
</dbReference>
<dbReference type="Pfam" id="PF08281">
    <property type="entry name" value="Sigma70_r4_2"/>
    <property type="match status" value="1"/>
</dbReference>
<evidence type="ECO:0000259" key="9">
    <source>
        <dbReference type="Pfam" id="PF08281"/>
    </source>
</evidence>
<evidence type="ECO:0000256" key="7">
    <source>
        <dbReference type="SAM" id="MobiDB-lite"/>
    </source>
</evidence>
<keyword evidence="3 6" id="KW-0731">Sigma factor</keyword>
<dbReference type="Gene3D" id="1.10.1740.10">
    <property type="match status" value="1"/>
</dbReference>
<dbReference type="CDD" id="cd06171">
    <property type="entry name" value="Sigma70_r4"/>
    <property type="match status" value="1"/>
</dbReference>
<dbReference type="Pfam" id="PF04542">
    <property type="entry name" value="Sigma70_r2"/>
    <property type="match status" value="1"/>
</dbReference>
<dbReference type="Gene3D" id="1.10.10.10">
    <property type="entry name" value="Winged helix-like DNA-binding domain superfamily/Winged helix DNA-binding domain"/>
    <property type="match status" value="1"/>
</dbReference>
<dbReference type="InterPro" id="IPR013249">
    <property type="entry name" value="RNA_pol_sigma70_r4_t2"/>
</dbReference>
<dbReference type="InterPro" id="IPR000838">
    <property type="entry name" value="RNA_pol_sigma70_ECF_CS"/>
</dbReference>
<reference evidence="10" key="1">
    <citation type="journal article" date="2014" name="Int. J. Syst. Evol. Microbiol.">
        <title>Complete genome sequence of Corynebacterium casei LMG S-19264T (=DSM 44701T), isolated from a smear-ripened cheese.</title>
        <authorList>
            <consortium name="US DOE Joint Genome Institute (JGI-PGF)"/>
            <person name="Walter F."/>
            <person name="Albersmeier A."/>
            <person name="Kalinowski J."/>
            <person name="Ruckert C."/>
        </authorList>
    </citation>
    <scope>NUCLEOTIDE SEQUENCE</scope>
    <source>
        <strain evidence="10">CCM 7897</strain>
    </source>
</reference>
<dbReference type="InterPro" id="IPR036388">
    <property type="entry name" value="WH-like_DNA-bd_sf"/>
</dbReference>
<reference evidence="10" key="2">
    <citation type="submission" date="2020-09" db="EMBL/GenBank/DDBJ databases">
        <authorList>
            <person name="Sun Q."/>
            <person name="Sedlacek I."/>
        </authorList>
    </citation>
    <scope>NUCLEOTIDE SEQUENCE</scope>
    <source>
        <strain evidence="10">CCM 7897</strain>
    </source>
</reference>
<dbReference type="Proteomes" id="UP000606044">
    <property type="component" value="Unassembled WGS sequence"/>
</dbReference>
<protein>
    <recommendedName>
        <fullName evidence="6">RNA polymerase sigma factor</fullName>
    </recommendedName>
</protein>
<gene>
    <name evidence="10" type="ORF">GCM10007301_02560</name>
</gene>
<sequence length="206" mass="22427">MYHPEEADIGRPMDLPQKTDAPGAADLRNQVLELLPALRAFARSLTRNRTEADDLVQETLLKALSNIDKFDPGTNLRAWLFTILRNTYYTEIRKRRRENDGMSTLAQQDSNMGPAQEWAVTLKSLKEALELLPADQREALVLVGAAGLSYEEAADVCGCALGTIKSRVNRARAKLLTLMGADGSADVVEPDALALSASRSAPSSSS</sequence>
<evidence type="ECO:0000259" key="8">
    <source>
        <dbReference type="Pfam" id="PF04542"/>
    </source>
</evidence>
<dbReference type="AlphaFoldDB" id="A0A917F3H7"/>
<feature type="compositionally biased region" description="Basic and acidic residues" evidence="7">
    <location>
        <begin position="1"/>
        <end position="11"/>
    </location>
</feature>
<dbReference type="InterPro" id="IPR007627">
    <property type="entry name" value="RNA_pol_sigma70_r2"/>
</dbReference>
<feature type="region of interest" description="Disordered" evidence="7">
    <location>
        <begin position="1"/>
        <end position="22"/>
    </location>
</feature>
<evidence type="ECO:0000256" key="4">
    <source>
        <dbReference type="ARBA" id="ARBA00023125"/>
    </source>
</evidence>
<name>A0A917F3H7_9HYPH</name>
<dbReference type="PANTHER" id="PTHR43133:SF25">
    <property type="entry name" value="RNA POLYMERASE SIGMA FACTOR RFAY-RELATED"/>
    <property type="match status" value="1"/>
</dbReference>
<dbReference type="PANTHER" id="PTHR43133">
    <property type="entry name" value="RNA POLYMERASE ECF-TYPE SIGMA FACTO"/>
    <property type="match status" value="1"/>
</dbReference>
<keyword evidence="5 6" id="KW-0804">Transcription</keyword>
<dbReference type="InterPro" id="IPR013325">
    <property type="entry name" value="RNA_pol_sigma_r2"/>
</dbReference>
<evidence type="ECO:0000256" key="3">
    <source>
        <dbReference type="ARBA" id="ARBA00023082"/>
    </source>
</evidence>
<proteinExistence type="inferred from homology"/>
<dbReference type="SUPFAM" id="SSF88946">
    <property type="entry name" value="Sigma2 domain of RNA polymerase sigma factors"/>
    <property type="match status" value="1"/>
</dbReference>
<keyword evidence="2 6" id="KW-0805">Transcription regulation</keyword>
<evidence type="ECO:0000256" key="2">
    <source>
        <dbReference type="ARBA" id="ARBA00023015"/>
    </source>
</evidence>
<keyword evidence="11" id="KW-1185">Reference proteome</keyword>
<dbReference type="GO" id="GO:0006352">
    <property type="term" value="P:DNA-templated transcription initiation"/>
    <property type="evidence" value="ECO:0007669"/>
    <property type="project" value="InterPro"/>
</dbReference>
<keyword evidence="4 6" id="KW-0238">DNA-binding</keyword>
<organism evidence="10 11">
    <name type="scientific">Azorhizobium oxalatiphilum</name>
    <dbReference type="NCBI Taxonomy" id="980631"/>
    <lineage>
        <taxon>Bacteria</taxon>
        <taxon>Pseudomonadati</taxon>
        <taxon>Pseudomonadota</taxon>
        <taxon>Alphaproteobacteria</taxon>
        <taxon>Hyphomicrobiales</taxon>
        <taxon>Xanthobacteraceae</taxon>
        <taxon>Azorhizobium</taxon>
    </lineage>
</organism>
<comment type="similarity">
    <text evidence="1 6">Belongs to the sigma-70 factor family. ECF subfamily.</text>
</comment>
<dbReference type="NCBIfam" id="TIGR02937">
    <property type="entry name" value="sigma70-ECF"/>
    <property type="match status" value="1"/>
</dbReference>
<accession>A0A917F3H7</accession>
<evidence type="ECO:0000256" key="5">
    <source>
        <dbReference type="ARBA" id="ARBA00023163"/>
    </source>
</evidence>
<dbReference type="GO" id="GO:0003677">
    <property type="term" value="F:DNA binding"/>
    <property type="evidence" value="ECO:0007669"/>
    <property type="project" value="UniProtKB-KW"/>
</dbReference>